<evidence type="ECO:0000313" key="1">
    <source>
        <dbReference type="EMBL" id="RAK27786.1"/>
    </source>
</evidence>
<comment type="caution">
    <text evidence="1">The sequence shown here is derived from an EMBL/GenBank/DDBJ whole genome shotgun (WGS) entry which is preliminary data.</text>
</comment>
<reference evidence="1 2" key="1">
    <citation type="submission" date="2018-06" db="EMBL/GenBank/DDBJ databases">
        <title>Genomic Encyclopedia of Type Strains, Phase III (KMG-III): the genomes of soil and plant-associated and newly described type strains.</title>
        <authorList>
            <person name="Whitman W."/>
        </authorList>
    </citation>
    <scope>NUCLEOTIDE SEQUENCE [LARGE SCALE GENOMIC DNA]</scope>
    <source>
        <strain evidence="1 2">CGMCC 4.7090</strain>
    </source>
</reference>
<dbReference type="AlphaFoldDB" id="A0A327Z0H7"/>
<keyword evidence="2" id="KW-1185">Reference proteome</keyword>
<protein>
    <submittedName>
        <fullName evidence="1">Uncharacterized protein</fullName>
    </submittedName>
</protein>
<gene>
    <name evidence="1" type="ORF">B0I29_122169</name>
</gene>
<organism evidence="1 2">
    <name type="scientific">Actinoplanes lutulentus</name>
    <dbReference type="NCBI Taxonomy" id="1287878"/>
    <lineage>
        <taxon>Bacteria</taxon>
        <taxon>Bacillati</taxon>
        <taxon>Actinomycetota</taxon>
        <taxon>Actinomycetes</taxon>
        <taxon>Micromonosporales</taxon>
        <taxon>Micromonosporaceae</taxon>
        <taxon>Actinoplanes</taxon>
    </lineage>
</organism>
<proteinExistence type="predicted"/>
<sequence length="138" mass="14853">MARVTRTEGVVGACVWDYAAGGGPLTEFWQAVRSLDPAVSGESELAGTREGHLAELFAEAGLRDVEPAVLRVTARFQDFPDWWEPFTLGVGPAGTYVRGLDERGRAELRDRCASLLPEEGPVELSAAAWVAIGRPALE</sequence>
<name>A0A327Z0H7_9ACTN</name>
<dbReference type="EMBL" id="QLMJ01000022">
    <property type="protein sequence ID" value="RAK27786.1"/>
    <property type="molecule type" value="Genomic_DNA"/>
</dbReference>
<dbReference type="Proteomes" id="UP000249341">
    <property type="component" value="Unassembled WGS sequence"/>
</dbReference>
<evidence type="ECO:0000313" key="2">
    <source>
        <dbReference type="Proteomes" id="UP000249341"/>
    </source>
</evidence>
<accession>A0A327Z0H7</accession>